<accession>A0ABM9B3Z6</accession>
<feature type="transmembrane region" description="Helical" evidence="5">
    <location>
        <begin position="78"/>
        <end position="96"/>
    </location>
</feature>
<protein>
    <submittedName>
        <fullName evidence="6">Sodium-dependent dicarboxylate transporter SdcS</fullName>
    </submittedName>
</protein>
<evidence type="ECO:0000256" key="3">
    <source>
        <dbReference type="ARBA" id="ARBA00022989"/>
    </source>
</evidence>
<comment type="subcellular location">
    <subcellularLocation>
        <location evidence="1">Membrane</location>
        <topology evidence="1">Multi-pass membrane protein</topology>
    </subcellularLocation>
</comment>
<feature type="transmembrane region" description="Helical" evidence="5">
    <location>
        <begin position="420"/>
        <end position="442"/>
    </location>
</feature>
<dbReference type="RefSeq" id="WP_238751922.1">
    <property type="nucleotide sequence ID" value="NZ_CAKLPZ010000004.1"/>
</dbReference>
<evidence type="ECO:0000256" key="1">
    <source>
        <dbReference type="ARBA" id="ARBA00004141"/>
    </source>
</evidence>
<feature type="transmembrane region" description="Helical" evidence="5">
    <location>
        <begin position="271"/>
        <end position="293"/>
    </location>
</feature>
<comment type="caution">
    <text evidence="6">The sequence shown here is derived from an EMBL/GenBank/DDBJ whole genome shotgun (WGS) entry which is preliminary data.</text>
</comment>
<dbReference type="PANTHER" id="PTHR10283">
    <property type="entry name" value="SOLUTE CARRIER FAMILY 13 MEMBER"/>
    <property type="match status" value="1"/>
</dbReference>
<evidence type="ECO:0000313" key="6">
    <source>
        <dbReference type="EMBL" id="CAH1002063.1"/>
    </source>
</evidence>
<feature type="transmembrane region" description="Helical" evidence="5">
    <location>
        <begin position="105"/>
        <end position="127"/>
    </location>
</feature>
<gene>
    <name evidence="6" type="primary">sdcS</name>
    <name evidence="6" type="ORF">LEM8419_02980</name>
</gene>
<proteinExistence type="predicted"/>
<feature type="transmembrane region" description="Helical" evidence="5">
    <location>
        <begin position="213"/>
        <end position="235"/>
    </location>
</feature>
<dbReference type="EMBL" id="CAKLPZ010000004">
    <property type="protein sequence ID" value="CAH1002063.1"/>
    <property type="molecule type" value="Genomic_DNA"/>
</dbReference>
<keyword evidence="4 5" id="KW-0472">Membrane</keyword>
<feature type="transmembrane region" description="Helical" evidence="5">
    <location>
        <begin position="454"/>
        <end position="476"/>
    </location>
</feature>
<name>A0ABM9B3Z6_9BACT</name>
<keyword evidence="3 5" id="KW-1133">Transmembrane helix</keyword>
<evidence type="ECO:0000256" key="2">
    <source>
        <dbReference type="ARBA" id="ARBA00022692"/>
    </source>
</evidence>
<feature type="transmembrane region" description="Helical" evidence="5">
    <location>
        <begin position="395"/>
        <end position="414"/>
    </location>
</feature>
<dbReference type="Proteomes" id="UP000837803">
    <property type="component" value="Unassembled WGS sequence"/>
</dbReference>
<feature type="transmembrane region" description="Helical" evidence="5">
    <location>
        <begin position="330"/>
        <end position="354"/>
    </location>
</feature>
<feature type="transmembrane region" description="Helical" evidence="5">
    <location>
        <begin position="299"/>
        <end position="318"/>
    </location>
</feature>
<dbReference type="InterPro" id="IPR001898">
    <property type="entry name" value="SLC13A/DASS"/>
</dbReference>
<feature type="transmembrane region" description="Helical" evidence="5">
    <location>
        <begin position="173"/>
        <end position="193"/>
    </location>
</feature>
<evidence type="ECO:0000313" key="7">
    <source>
        <dbReference type="Proteomes" id="UP000837803"/>
    </source>
</evidence>
<organism evidence="6 7">
    <name type="scientific">Neolewinella maritima</name>
    <dbReference type="NCBI Taxonomy" id="1383882"/>
    <lineage>
        <taxon>Bacteria</taxon>
        <taxon>Pseudomonadati</taxon>
        <taxon>Bacteroidota</taxon>
        <taxon>Saprospiria</taxon>
        <taxon>Saprospirales</taxon>
        <taxon>Lewinellaceae</taxon>
        <taxon>Neolewinella</taxon>
    </lineage>
</organism>
<dbReference type="NCBIfam" id="TIGR00785">
    <property type="entry name" value="dass"/>
    <property type="match status" value="1"/>
</dbReference>
<sequence>MTSKHIGLVLGPLLFFLTLGLFRPEGLGPAGVAVLATTAWMAVWWITEAVPIAVTALLPVALFPLTGGLDLETTTAAYGHRYVFLFLGGFLIAMTIEKWDLHHRIALGTIALIGSNVRLIILGAMVATWLLSMWISNTATAVMMLPIAAAIVAQLRDDPATPEVDENSQFGKAFMLAIAYSASIGGMASLIGTPVNLVLVGVVQEAFGVEITFAQWFMIGFPVSVLLLIVCWYYLTRVAFSFDQAGFAGGRQEVRRQLALLGPMSREEKKVLIVFTLTALAWIFRTSVLQPFIPELDDPIIAMVGGIVLFLIPGRSLDEPLLTWSEAVQLPWGIILLLGGGFALASGFGGSGLADFIGDALRVPEHVGLIVVILLITAAVNFLTEITSNVATTSMLMPVFAAAAIPLGIHPYALMVPATLAATCAFMLPVATPPNAVVFGSGYLTIPDMVRAGLWLNLISIAVITLFCYFLLPLIWGFDPASPNF</sequence>
<evidence type="ECO:0000256" key="4">
    <source>
        <dbReference type="ARBA" id="ARBA00023136"/>
    </source>
</evidence>
<keyword evidence="7" id="KW-1185">Reference proteome</keyword>
<reference evidence="6" key="1">
    <citation type="submission" date="2021-12" db="EMBL/GenBank/DDBJ databases">
        <authorList>
            <person name="Rodrigo-Torres L."/>
            <person name="Arahal R. D."/>
            <person name="Lucena T."/>
        </authorList>
    </citation>
    <scope>NUCLEOTIDE SEQUENCE</scope>
    <source>
        <strain evidence="6">CECT 8419</strain>
    </source>
</reference>
<dbReference type="PANTHER" id="PTHR10283:SF82">
    <property type="entry name" value="SOLUTE CARRIER FAMILY 13 MEMBER 2"/>
    <property type="match status" value="1"/>
</dbReference>
<evidence type="ECO:0000256" key="5">
    <source>
        <dbReference type="SAM" id="Phobius"/>
    </source>
</evidence>
<feature type="transmembrane region" description="Helical" evidence="5">
    <location>
        <begin position="6"/>
        <end position="22"/>
    </location>
</feature>
<feature type="transmembrane region" description="Helical" evidence="5">
    <location>
        <begin position="34"/>
        <end position="58"/>
    </location>
</feature>
<keyword evidence="2 5" id="KW-0812">Transmembrane</keyword>
<feature type="transmembrane region" description="Helical" evidence="5">
    <location>
        <begin position="133"/>
        <end position="153"/>
    </location>
</feature>
<feature type="transmembrane region" description="Helical" evidence="5">
    <location>
        <begin position="366"/>
        <end position="383"/>
    </location>
</feature>
<dbReference type="Pfam" id="PF00939">
    <property type="entry name" value="Na_sulph_symp"/>
    <property type="match status" value="1"/>
</dbReference>
<dbReference type="CDD" id="cd01115">
    <property type="entry name" value="SLC13_permease"/>
    <property type="match status" value="1"/>
</dbReference>